<protein>
    <submittedName>
        <fullName evidence="5">Helix-turn-helix domain-containing protein</fullName>
    </submittedName>
</protein>
<keyword evidence="6" id="KW-1185">Reference proteome</keyword>
<dbReference type="RefSeq" id="WP_222963078.1">
    <property type="nucleotide sequence ID" value="NZ_JAINZZ010000015.1"/>
</dbReference>
<evidence type="ECO:0000256" key="2">
    <source>
        <dbReference type="ARBA" id="ARBA00023125"/>
    </source>
</evidence>
<dbReference type="PROSITE" id="PS01124">
    <property type="entry name" value="HTH_ARAC_FAMILY_2"/>
    <property type="match status" value="1"/>
</dbReference>
<evidence type="ECO:0000259" key="4">
    <source>
        <dbReference type="PROSITE" id="PS01124"/>
    </source>
</evidence>
<evidence type="ECO:0000256" key="3">
    <source>
        <dbReference type="ARBA" id="ARBA00023163"/>
    </source>
</evidence>
<dbReference type="Proteomes" id="UP000778578">
    <property type="component" value="Unassembled WGS sequence"/>
</dbReference>
<reference evidence="5 6" key="1">
    <citation type="submission" date="2021-08" db="EMBL/GenBank/DDBJ databases">
        <title>WGS of actinomycetes from Thailand.</title>
        <authorList>
            <person name="Thawai C."/>
        </authorList>
    </citation>
    <scope>NUCLEOTIDE SEQUENCE [LARGE SCALE GENOMIC DNA]</scope>
    <source>
        <strain evidence="5 6">PLK6-54</strain>
    </source>
</reference>
<keyword evidence="3" id="KW-0804">Transcription</keyword>
<dbReference type="SMART" id="SM00342">
    <property type="entry name" value="HTH_ARAC"/>
    <property type="match status" value="1"/>
</dbReference>
<keyword evidence="1" id="KW-0805">Transcription regulation</keyword>
<dbReference type="InterPro" id="IPR018060">
    <property type="entry name" value="HTH_AraC"/>
</dbReference>
<keyword evidence="2" id="KW-0238">DNA-binding</keyword>
<gene>
    <name evidence="5" type="ORF">K7862_15055</name>
</gene>
<organism evidence="5 6">
    <name type="scientific">Actinacidiphila acidipaludis</name>
    <dbReference type="NCBI Taxonomy" id="2873382"/>
    <lineage>
        <taxon>Bacteria</taxon>
        <taxon>Bacillati</taxon>
        <taxon>Actinomycetota</taxon>
        <taxon>Actinomycetes</taxon>
        <taxon>Kitasatosporales</taxon>
        <taxon>Streptomycetaceae</taxon>
        <taxon>Actinacidiphila</taxon>
    </lineage>
</organism>
<dbReference type="EMBL" id="JAINZZ010000015">
    <property type="protein sequence ID" value="MBY8878948.1"/>
    <property type="molecule type" value="Genomic_DNA"/>
</dbReference>
<evidence type="ECO:0000256" key="1">
    <source>
        <dbReference type="ARBA" id="ARBA00023015"/>
    </source>
</evidence>
<proteinExistence type="predicted"/>
<comment type="caution">
    <text evidence="5">The sequence shown here is derived from an EMBL/GenBank/DDBJ whole genome shotgun (WGS) entry which is preliminary data.</text>
</comment>
<accession>A0ABS7Q715</accession>
<feature type="domain" description="HTH araC/xylS-type" evidence="4">
    <location>
        <begin position="169"/>
        <end position="269"/>
    </location>
</feature>
<name>A0ABS7Q715_9ACTN</name>
<evidence type="ECO:0000313" key="6">
    <source>
        <dbReference type="Proteomes" id="UP000778578"/>
    </source>
</evidence>
<dbReference type="InterPro" id="IPR050204">
    <property type="entry name" value="AraC_XylS_family_regulators"/>
</dbReference>
<dbReference type="Pfam" id="PF12833">
    <property type="entry name" value="HTH_18"/>
    <property type="match status" value="1"/>
</dbReference>
<dbReference type="PANTHER" id="PTHR46796:SF15">
    <property type="entry name" value="BLL1074 PROTEIN"/>
    <property type="match status" value="1"/>
</dbReference>
<dbReference type="Gene3D" id="1.10.10.60">
    <property type="entry name" value="Homeodomain-like"/>
    <property type="match status" value="1"/>
</dbReference>
<dbReference type="PANTHER" id="PTHR46796">
    <property type="entry name" value="HTH-TYPE TRANSCRIPTIONAL ACTIVATOR RHAS-RELATED"/>
    <property type="match status" value="1"/>
</dbReference>
<evidence type="ECO:0000313" key="5">
    <source>
        <dbReference type="EMBL" id="MBY8878948.1"/>
    </source>
</evidence>
<sequence length="290" mass="31882">MRGTRGRTEDGTWELVTTPPGARLGAGVLRYRGFRLDMNRPQRRIELPSGMITLVVNLRDSVYVGPLDAEAPRPAFTSLVNGPRDSPAVGEHDGRLEGVEIHLAPWMAYSVLHTDMHELRGRMLTLPELLGRAGAELADRLAEARGWAGRFAVVDDVLARRIERGRAAAPQVSWAWQQLTRSDGLVPLGRLAAATGWSARTLEQRFRQQIGLSPKTASRVLRMQRVLRMLTAGAAPSAVAAACGFYDQAHLHRDVRAMTGSSPGEFLARRRRAARPVDRVPGRVTSALLH</sequence>